<accession>A0A436ZRP8</accession>
<evidence type="ECO:0000259" key="1">
    <source>
        <dbReference type="Pfam" id="PF12770"/>
    </source>
</evidence>
<dbReference type="Proteomes" id="UP000283090">
    <property type="component" value="Unassembled WGS sequence"/>
</dbReference>
<dbReference type="Pfam" id="PF12770">
    <property type="entry name" value="CHAT"/>
    <property type="match status" value="1"/>
</dbReference>
<dbReference type="RefSeq" id="XP_067487144.1">
    <property type="nucleotide sequence ID" value="XM_067639345.1"/>
</dbReference>
<dbReference type="OrthoDB" id="9991317at2759"/>
<dbReference type="GeneID" id="93591768"/>
<feature type="domain" description="CHAT" evidence="1">
    <location>
        <begin position="936"/>
        <end position="1246"/>
    </location>
</feature>
<dbReference type="VEuPathDB" id="FungiDB:DFL_009457"/>
<gene>
    <name evidence="2" type="ORF">DFL_009457</name>
</gene>
<dbReference type="EMBL" id="SAEB01000012">
    <property type="protein sequence ID" value="RVD81600.1"/>
    <property type="molecule type" value="Genomic_DNA"/>
</dbReference>
<name>A0A436ZRP8_ARTFL</name>
<organism evidence="2 3">
    <name type="scientific">Arthrobotrys flagrans</name>
    <name type="common">Nematode-trapping fungus</name>
    <name type="synonym">Trichothecium flagrans</name>
    <dbReference type="NCBI Taxonomy" id="97331"/>
    <lineage>
        <taxon>Eukaryota</taxon>
        <taxon>Fungi</taxon>
        <taxon>Dikarya</taxon>
        <taxon>Ascomycota</taxon>
        <taxon>Pezizomycotina</taxon>
        <taxon>Orbiliomycetes</taxon>
        <taxon>Orbiliales</taxon>
        <taxon>Orbiliaceae</taxon>
        <taxon>Arthrobotrys</taxon>
    </lineage>
</organism>
<comment type="caution">
    <text evidence="2">The sequence shown here is derived from an EMBL/GenBank/DDBJ whole genome shotgun (WGS) entry which is preliminary data.</text>
</comment>
<sequence length="1259" mass="142271">MPDDSSEDKANQEINEIISDVSFGRYKKARMACSRLTLELLQRKAPKAWAKVIIEVVRLFIIIGNYRAALQTIHDVESLKEIPSDTPAQSGTPTLGDGKVESIDDEVELTIPIQGSPNIKNDLDRETQELDLVFELQTAFCKAIRDGKFKNLEKPFEKGLKWISQGEIDSKDITRYTVLVISYITKLVTITKTLKYPESLLKKGTIRADLTKTIELLVNKLQQSNRVNEAHILIQSLNTLAMNPKEKINNLLQLLEHWGNHDSPALLADIYLDIVEVALELRQKHLAKSYVVLALIAYNSVQHILGIKKTLYLQIKLTDDYDDGVIVNSSRINFYAIKELCNVHEKIEDGAGILSLYMDWMEMARVRADFDGYLILSDDLYQMAKQMGLNVPCMHTRAMQIAFFLSRTANTAKTLECIDAVLEDAVSLELPYIHGLLAYLASRAYGAMDRQEAALKFAEIALEKLRPCGPESESMARFQIIQCQKDIIDKSSKQSGGRFQRGRLTSIAQATEELIDMDIKGGMYSEAAEKLLYLASIRFEEFDKPGHTRSELATAALDRAINYSSRLGRRGSKQVLASALQLRATQILMGPGIPTPERRQKSLRDLQRALEYFQQLKMWYQTAAVKQAMGLICQNQNLLESLNHFEAAYSIYEKMGQTIECIGASSLALRTCYSIWKLTGFSKDVSPSLLEALERTSKWLDYRRSELSSLGGLQAIIEKQSLARDYRFQNLGEIAVHYCVESWSAEQAWYWVQKQKARSVSDLMGLGYSSDQYSTRINAESEQVASLLEEHTRLLSKIRDASPGNRLFLRATHARLLERMTRHAELKELLHLQLGQPIEFDELESIFLQDTGFRSNEIVLVDWFSTETDIYMISSRRGEPPRISKLDKSVEYVTQWIADNFTNPDDRENTLDYDPDDPDAPFRDLDFLISNLADLSRPGDLLVLAPSKPIHPIPLHALVLTAGNQSSILIKRNPVLYTPSLTILKHCISRAEKPRAFKLEGIRCAAVYEYPPTQSFRAAEQDMIKSNIEDLGKLLHTRPLWGEDCTKESLRSHFNGASLLHFHGHCYYDPTNILNHALVASGVYNNLAQRNQTHISTKVVQEDMNTLSHRILFLSQELEIPEYGSTIQSQDTGLSISEIFEVELNDPVVTIIACESASQQIGPGDEPLGLATAFLSAGASSYVGTIWEMPCKEARVFSTAFYENILGQKGARIVNLALALQSAIVRVMSIPQSRNYMYWAPLVLHGSWFCQPDIFWRNE</sequence>
<evidence type="ECO:0000313" key="2">
    <source>
        <dbReference type="EMBL" id="RVD81600.1"/>
    </source>
</evidence>
<dbReference type="STRING" id="97331.A0A436ZRP8"/>
<protein>
    <recommendedName>
        <fullName evidence="1">CHAT domain-containing protein</fullName>
    </recommendedName>
</protein>
<evidence type="ECO:0000313" key="3">
    <source>
        <dbReference type="Proteomes" id="UP000283090"/>
    </source>
</evidence>
<proteinExistence type="predicted"/>
<keyword evidence="3" id="KW-1185">Reference proteome</keyword>
<dbReference type="AlphaFoldDB" id="A0A436ZRP8"/>
<reference evidence="2 3" key="1">
    <citation type="submission" date="2019-01" db="EMBL/GenBank/DDBJ databases">
        <title>Intercellular communication is required for trap formation in the nematode-trapping fungus Duddingtonia flagrans.</title>
        <authorList>
            <person name="Youssar L."/>
            <person name="Wernet V."/>
            <person name="Hensel N."/>
            <person name="Hildebrandt H.-G."/>
            <person name="Fischer R."/>
        </authorList>
    </citation>
    <scope>NUCLEOTIDE SEQUENCE [LARGE SCALE GENOMIC DNA]</scope>
    <source>
        <strain evidence="2 3">CBS H-5679</strain>
    </source>
</reference>
<dbReference type="InterPro" id="IPR024983">
    <property type="entry name" value="CHAT_dom"/>
</dbReference>